<dbReference type="Proteomes" id="UP000070133">
    <property type="component" value="Unassembled WGS sequence"/>
</dbReference>
<accession>A0A139HV43</accession>
<protein>
    <submittedName>
        <fullName evidence="1">Uncharacterized protein</fullName>
    </submittedName>
</protein>
<comment type="caution">
    <text evidence="1">The sequence shown here is derived from an EMBL/GenBank/DDBJ whole genome shotgun (WGS) entry which is preliminary data.</text>
</comment>
<dbReference type="EMBL" id="LFZN01000007">
    <property type="protein sequence ID" value="KXT06279.1"/>
    <property type="molecule type" value="Genomic_DNA"/>
</dbReference>
<proteinExistence type="predicted"/>
<sequence>MPPPFEAIAQHPERSRQEELYYIRRPECFVPMMRGAERVTQETRNHVRYTEPFRLTAVDKAEVRSIYQGS</sequence>
<reference evidence="1 2" key="1">
    <citation type="submission" date="2015-07" db="EMBL/GenBank/DDBJ databases">
        <title>Comparative genomics of the Sigatoka disease complex on banana suggests a link between parallel evolutionary changes in Pseudocercospora fijiensis and Pseudocercospora eumusae and increased virulence on the banana host.</title>
        <authorList>
            <person name="Chang T.-C."/>
            <person name="Salvucci A."/>
            <person name="Crous P.W."/>
            <person name="Stergiopoulos I."/>
        </authorList>
    </citation>
    <scope>NUCLEOTIDE SEQUENCE [LARGE SCALE GENOMIC DNA]</scope>
    <source>
        <strain evidence="1 2">CBS 114824</strain>
    </source>
</reference>
<organism evidence="1 2">
    <name type="scientific">Pseudocercospora eumusae</name>
    <dbReference type="NCBI Taxonomy" id="321146"/>
    <lineage>
        <taxon>Eukaryota</taxon>
        <taxon>Fungi</taxon>
        <taxon>Dikarya</taxon>
        <taxon>Ascomycota</taxon>
        <taxon>Pezizomycotina</taxon>
        <taxon>Dothideomycetes</taxon>
        <taxon>Dothideomycetidae</taxon>
        <taxon>Mycosphaerellales</taxon>
        <taxon>Mycosphaerellaceae</taxon>
        <taxon>Pseudocercospora</taxon>
    </lineage>
</organism>
<evidence type="ECO:0000313" key="1">
    <source>
        <dbReference type="EMBL" id="KXT06279.1"/>
    </source>
</evidence>
<gene>
    <name evidence="1" type="ORF">AC578_9104</name>
</gene>
<name>A0A139HV43_9PEZI</name>
<dbReference type="AlphaFoldDB" id="A0A139HV43"/>
<evidence type="ECO:0000313" key="2">
    <source>
        <dbReference type="Proteomes" id="UP000070133"/>
    </source>
</evidence>
<keyword evidence="2" id="KW-1185">Reference proteome</keyword>